<name>A0A0D2J7E0_9CHLO</name>
<dbReference type="STRING" id="145388.A0A0D2J7E0"/>
<dbReference type="EMBL" id="KK103387">
    <property type="protein sequence ID" value="KIY95672.1"/>
    <property type="molecule type" value="Genomic_DNA"/>
</dbReference>
<gene>
    <name evidence="1" type="ORF">MNEG_12290</name>
</gene>
<dbReference type="KEGG" id="mng:MNEG_12290"/>
<sequence>MGLETPLAPSDCTVAPANAVVTFAVNGQPATNLTCAPSGSSVTVVATAVVPDKPQCTNSTTYPVPTSADNPTIVCTPPVCDAPGATKLLAPSDCTVVPANAVVTFAVNGQPATNLTCAPSGSSVTVVATAVVPGKPQCTNSTTYPVPTPTDVCTATSPALFCTPPPCDAADATVQLAPTCTAAPANAAITYTVNGQPATSVKCPASGVTVTVAVTAVIPGSPNCKNSTTYSIITRTNDCPPKPTITCSKVPACTNAGATVQLAGSCSSSDPNAQLVYVIDGQQALTAKCPEPGASVQVLVRPTYPLRQDCCYNAEQGFTLTIIPKCMDFGQVIPLKDVCTTNIVGATVSYQINGVTVTEITCPTQAGKPSVEVTPIISGPSGCTYPPTLPFTVPSPECPAAANVQIVCTGVPVCEYAGQELSLAGKCTVPTGNYAGAPVSLFNEAGTAVTTVTCPSIGNTVTLTPTAVITGTQCKYFAPPLQFAASCPSRDSVVFNCTPIACPYSGGSTRLTNACTVNLPGAAVTYTVNGKTAVKVDCPNPGATTTVTASVADYLGACDCDYTGPSFPVTSTCKGPKNTNDITCTAPKCVRVGADVQLAGVCSSSLGPVKYYNKAGNEITSVKCPASNGNPVIVIPKADSGGGNCPVKGKKFSVVGPACPAPSVVDVKCTPVTCKTAGDIVSLVGTCTSAIKGATFAWYVDDVKSDSVKCPAPGDSVHVEPALESCYGIPSCTYPCAGYTVTSTCPANSSALFSCGEASCSKPGDIINLDTLCTNDLTGSKLSYTVNGAPAAGNYTCPANGAALTIVPAVLDFGGNAACDYFGSPITVTSTCSASQLNCPNVVCPVAGATVPLEGACTTSVPGGKITYKIDDKRATAYTCPPPGDSYDVEAQLKAQGCSSCVDFSVSSKCWSQAQAQPSCKDVSCKAGETVNLDKACKSPLSWSGAVWSYAPAGPYTCPPAGQVLQVTATLTLTSATPGGGSCPYTTQAKIVSSGCQPGQYKHKKNGCQPCGIGYYCPNGEERIQCIDSETTTVENATNPDDCKVIGECNPCGGDGEGDSGVVFFTTEE</sequence>
<protein>
    <submittedName>
        <fullName evidence="1">Uncharacterized protein</fullName>
    </submittedName>
</protein>
<dbReference type="RefSeq" id="XP_013894692.1">
    <property type="nucleotide sequence ID" value="XM_014039238.1"/>
</dbReference>
<dbReference type="OrthoDB" id="558885at2759"/>
<accession>A0A0D2J7E0</accession>
<dbReference type="Proteomes" id="UP000054498">
    <property type="component" value="Unassembled WGS sequence"/>
</dbReference>
<keyword evidence="2" id="KW-1185">Reference proteome</keyword>
<reference evidence="1 2" key="1">
    <citation type="journal article" date="2013" name="BMC Genomics">
        <title>Reconstruction of the lipid metabolism for the microalga Monoraphidium neglectum from its genome sequence reveals characteristics suitable for biofuel production.</title>
        <authorList>
            <person name="Bogen C."/>
            <person name="Al-Dilaimi A."/>
            <person name="Albersmeier A."/>
            <person name="Wichmann J."/>
            <person name="Grundmann M."/>
            <person name="Rupp O."/>
            <person name="Lauersen K.J."/>
            <person name="Blifernez-Klassen O."/>
            <person name="Kalinowski J."/>
            <person name="Goesmann A."/>
            <person name="Mussgnug J.H."/>
            <person name="Kruse O."/>
        </authorList>
    </citation>
    <scope>NUCLEOTIDE SEQUENCE [LARGE SCALE GENOMIC DNA]</scope>
    <source>
        <strain evidence="1 2">SAG 48.87</strain>
    </source>
</reference>
<proteinExistence type="predicted"/>
<evidence type="ECO:0000313" key="2">
    <source>
        <dbReference type="Proteomes" id="UP000054498"/>
    </source>
</evidence>
<dbReference type="GeneID" id="25729638"/>
<evidence type="ECO:0000313" key="1">
    <source>
        <dbReference type="EMBL" id="KIY95672.1"/>
    </source>
</evidence>
<dbReference type="AlphaFoldDB" id="A0A0D2J7E0"/>
<organism evidence="1 2">
    <name type="scientific">Monoraphidium neglectum</name>
    <dbReference type="NCBI Taxonomy" id="145388"/>
    <lineage>
        <taxon>Eukaryota</taxon>
        <taxon>Viridiplantae</taxon>
        <taxon>Chlorophyta</taxon>
        <taxon>core chlorophytes</taxon>
        <taxon>Chlorophyceae</taxon>
        <taxon>CS clade</taxon>
        <taxon>Sphaeropleales</taxon>
        <taxon>Selenastraceae</taxon>
        <taxon>Monoraphidium</taxon>
    </lineage>
</organism>